<accession>A0A7C4M5Y3</accession>
<dbReference type="EMBL" id="DSYQ01000016">
    <property type="protein sequence ID" value="HGT71286.1"/>
    <property type="molecule type" value="Genomic_DNA"/>
</dbReference>
<evidence type="ECO:0000313" key="1">
    <source>
        <dbReference type="EMBL" id="HGT71286.1"/>
    </source>
</evidence>
<gene>
    <name evidence="1" type="ORF">ENT43_03440</name>
</gene>
<reference evidence="1" key="1">
    <citation type="journal article" date="2020" name="mSystems">
        <title>Genome- and Community-Level Interaction Insights into Carbon Utilization and Element Cycling Functions of Hydrothermarchaeota in Hydrothermal Sediment.</title>
        <authorList>
            <person name="Zhou Z."/>
            <person name="Liu Y."/>
            <person name="Xu W."/>
            <person name="Pan J."/>
            <person name="Luo Z.H."/>
            <person name="Li M."/>
        </authorList>
    </citation>
    <scope>NUCLEOTIDE SEQUENCE [LARGE SCALE GENOMIC DNA]</scope>
    <source>
        <strain evidence="1">SpSt-579</strain>
    </source>
</reference>
<comment type="caution">
    <text evidence="1">The sequence shown here is derived from an EMBL/GenBank/DDBJ whole genome shotgun (WGS) entry which is preliminary data.</text>
</comment>
<organism evidence="1">
    <name type="scientific">candidate division CPR3 bacterium</name>
    <dbReference type="NCBI Taxonomy" id="2268181"/>
    <lineage>
        <taxon>Bacteria</taxon>
        <taxon>Bacteria division CPR3</taxon>
    </lineage>
</organism>
<name>A0A7C4M5Y3_UNCC3</name>
<dbReference type="AlphaFoldDB" id="A0A7C4M5Y3"/>
<sequence length="241" mass="27454">MKKILLKVLILVLIAGGSIGGYWYGTKQKTKKPTTEKTTTESSNGIYLKDMRITDIGSDLKKYKNDKYGFEFSYPSSYDLDVDVKFESKSSIYLNNKNQDIGSFSVEVLYNPNLLDPLTKAKQDISNCLAEEKELIEKGESFLSNCYDSTDNWKVTKIDDRFTGYRTGIQLGTVLTDTYYLFDSQYKGLILQIKANIQNIPSRTEDQSNDIVLTAKNDKDVQNFLGIFEKIINSAKTNWLQ</sequence>
<proteinExistence type="predicted"/>
<protein>
    <submittedName>
        <fullName evidence="1">Uncharacterized protein</fullName>
    </submittedName>
</protein>